<evidence type="ECO:0000256" key="1">
    <source>
        <dbReference type="SAM" id="Phobius"/>
    </source>
</evidence>
<gene>
    <name evidence="2" type="ORF">SAMN06265374_3054</name>
</gene>
<keyword evidence="1" id="KW-0812">Transmembrane</keyword>
<sequence>MSRRSPLGRLPEHHYPCLTEMSLPALMGGALVLSGLLWLAILAVW</sequence>
<name>A0ABY1PA05_9HYPH</name>
<accession>A0ABY1PA05</accession>
<proteinExistence type="predicted"/>
<evidence type="ECO:0000313" key="3">
    <source>
        <dbReference type="Proteomes" id="UP001157914"/>
    </source>
</evidence>
<comment type="caution">
    <text evidence="2">The sequence shown here is derived from an EMBL/GenBank/DDBJ whole genome shotgun (WGS) entry which is preliminary data.</text>
</comment>
<protein>
    <submittedName>
        <fullName evidence="2">Uncharacterized protein</fullName>
    </submittedName>
</protein>
<dbReference type="EMBL" id="FXTT01000004">
    <property type="protein sequence ID" value="SMP29056.1"/>
    <property type="molecule type" value="Genomic_DNA"/>
</dbReference>
<keyword evidence="1" id="KW-1133">Transmembrane helix</keyword>
<evidence type="ECO:0000313" key="2">
    <source>
        <dbReference type="EMBL" id="SMP29056.1"/>
    </source>
</evidence>
<dbReference type="Proteomes" id="UP001157914">
    <property type="component" value="Unassembled WGS sequence"/>
</dbReference>
<organism evidence="2 3">
    <name type="scientific">Roseibium denhamense</name>
    <dbReference type="NCBI Taxonomy" id="76305"/>
    <lineage>
        <taxon>Bacteria</taxon>
        <taxon>Pseudomonadati</taxon>
        <taxon>Pseudomonadota</taxon>
        <taxon>Alphaproteobacteria</taxon>
        <taxon>Hyphomicrobiales</taxon>
        <taxon>Stappiaceae</taxon>
        <taxon>Roseibium</taxon>
    </lineage>
</organism>
<dbReference type="RefSeq" id="WP_155193240.1">
    <property type="nucleotide sequence ID" value="NZ_BAAAEA010000004.1"/>
</dbReference>
<keyword evidence="1" id="KW-0472">Membrane</keyword>
<feature type="transmembrane region" description="Helical" evidence="1">
    <location>
        <begin position="21"/>
        <end position="44"/>
    </location>
</feature>
<reference evidence="2 3" key="1">
    <citation type="submission" date="2017-05" db="EMBL/GenBank/DDBJ databases">
        <authorList>
            <person name="Varghese N."/>
            <person name="Submissions S."/>
        </authorList>
    </citation>
    <scope>NUCLEOTIDE SEQUENCE [LARGE SCALE GENOMIC DNA]</scope>
    <source>
        <strain evidence="2 3">DSM 15949</strain>
    </source>
</reference>
<keyword evidence="3" id="KW-1185">Reference proteome</keyword>